<keyword evidence="1" id="KW-0472">Membrane</keyword>
<dbReference type="Proteomes" id="UP000275910">
    <property type="component" value="Unassembled WGS sequence"/>
</dbReference>
<feature type="transmembrane region" description="Helical" evidence="1">
    <location>
        <begin position="94"/>
        <end position="113"/>
    </location>
</feature>
<proteinExistence type="predicted"/>
<protein>
    <recommendedName>
        <fullName evidence="4">Transmembrane protein</fullName>
    </recommendedName>
</protein>
<evidence type="ECO:0000256" key="1">
    <source>
        <dbReference type="SAM" id="Phobius"/>
    </source>
</evidence>
<gene>
    <name evidence="2" type="ORF">D9T17_19550</name>
</gene>
<feature type="transmembrane region" description="Helical" evidence="1">
    <location>
        <begin position="67"/>
        <end position="87"/>
    </location>
</feature>
<organism evidence="2 3">
    <name type="scientific">Lysobacter enzymogenes</name>
    <dbReference type="NCBI Taxonomy" id="69"/>
    <lineage>
        <taxon>Bacteria</taxon>
        <taxon>Pseudomonadati</taxon>
        <taxon>Pseudomonadota</taxon>
        <taxon>Gammaproteobacteria</taxon>
        <taxon>Lysobacterales</taxon>
        <taxon>Lysobacteraceae</taxon>
        <taxon>Lysobacter</taxon>
    </lineage>
</organism>
<evidence type="ECO:0000313" key="3">
    <source>
        <dbReference type="Proteomes" id="UP000275910"/>
    </source>
</evidence>
<name>A0A3N2RD33_LYSEN</name>
<dbReference type="EMBL" id="RCTY01000047">
    <property type="protein sequence ID" value="ROU05319.1"/>
    <property type="molecule type" value="Genomic_DNA"/>
</dbReference>
<dbReference type="RefSeq" id="WP_123648994.1">
    <property type="nucleotide sequence ID" value="NZ_RCTY01000047.1"/>
</dbReference>
<accession>A0A3N2RD33</accession>
<dbReference type="AlphaFoldDB" id="A0A3N2RD33"/>
<keyword evidence="1" id="KW-1133">Transmembrane helix</keyword>
<sequence>MSWRRPNYRWQMRAPTRFPLVKSLVLAFFTVLVLAPATAWVMSLPMWAMDTLGYLLASSAQPRKRWFGAAMLLAGVPSLAAVGWRAWRDRDLDAGVMAGVATVAWLVLTTMALR</sequence>
<comment type="caution">
    <text evidence="2">The sequence shown here is derived from an EMBL/GenBank/DDBJ whole genome shotgun (WGS) entry which is preliminary data.</text>
</comment>
<reference evidence="2 3" key="1">
    <citation type="submission" date="2018-10" db="EMBL/GenBank/DDBJ databases">
        <title>The genome of Lysobacter enzymogenes OH11.</title>
        <authorList>
            <person name="Liu F."/>
            <person name="Zhao Y."/>
            <person name="Qian G."/>
            <person name="Chen Y."/>
            <person name="Xu H."/>
        </authorList>
    </citation>
    <scope>NUCLEOTIDE SEQUENCE [LARGE SCALE GENOMIC DNA]</scope>
    <source>
        <strain evidence="2 3">OH11</strain>
    </source>
</reference>
<evidence type="ECO:0000313" key="2">
    <source>
        <dbReference type="EMBL" id="ROU05319.1"/>
    </source>
</evidence>
<evidence type="ECO:0008006" key="4">
    <source>
        <dbReference type="Google" id="ProtNLM"/>
    </source>
</evidence>
<keyword evidence="1" id="KW-0812">Transmembrane</keyword>